<dbReference type="Pfam" id="PF17921">
    <property type="entry name" value="Integrase_H2C2"/>
    <property type="match status" value="1"/>
</dbReference>
<dbReference type="FunFam" id="1.10.340.70:FF:000001">
    <property type="entry name" value="Retrovirus-related Pol polyprotein from transposon gypsy-like Protein"/>
    <property type="match status" value="1"/>
</dbReference>
<protein>
    <submittedName>
        <fullName evidence="8">Transposon Tf2-12 polyprotein</fullName>
    </submittedName>
</protein>
<comment type="caution">
    <text evidence="8">The sequence shown here is derived from an EMBL/GenBank/DDBJ whole genome shotgun (WGS) entry which is preliminary data.</text>
</comment>
<evidence type="ECO:0000313" key="8">
    <source>
        <dbReference type="EMBL" id="KAL0392212.1"/>
    </source>
</evidence>
<evidence type="ECO:0000256" key="2">
    <source>
        <dbReference type="ARBA" id="ARBA00022695"/>
    </source>
</evidence>
<dbReference type="CDD" id="cd01647">
    <property type="entry name" value="RT_LTR"/>
    <property type="match status" value="1"/>
</dbReference>
<dbReference type="EMBL" id="JACGWJ010000010">
    <property type="protein sequence ID" value="KAL0392212.1"/>
    <property type="molecule type" value="Genomic_DNA"/>
</dbReference>
<proteinExistence type="predicted"/>
<keyword evidence="2" id="KW-0548">Nucleotidyltransferase</keyword>
<dbReference type="InterPro" id="IPR000477">
    <property type="entry name" value="RT_dom"/>
</dbReference>
<feature type="domain" description="Reverse transcriptase" evidence="7">
    <location>
        <begin position="1"/>
        <end position="206"/>
    </location>
</feature>
<dbReference type="PANTHER" id="PTHR37984:SF5">
    <property type="entry name" value="PROTEIN NYNRIN-LIKE"/>
    <property type="match status" value="1"/>
</dbReference>
<dbReference type="CDD" id="cd09274">
    <property type="entry name" value="RNase_HI_RT_Ty3"/>
    <property type="match status" value="1"/>
</dbReference>
<dbReference type="Pfam" id="PF17917">
    <property type="entry name" value="RT_RNaseH"/>
    <property type="match status" value="1"/>
</dbReference>
<dbReference type="Pfam" id="PF00078">
    <property type="entry name" value="RVT_1"/>
    <property type="match status" value="1"/>
</dbReference>
<name>A0AAW2SJF6_SESRA</name>
<gene>
    <name evidence="8" type="ORF">Sradi_2444000</name>
</gene>
<keyword evidence="3" id="KW-0540">Nuclease</keyword>
<organism evidence="8">
    <name type="scientific">Sesamum radiatum</name>
    <name type="common">Black benniseed</name>
    <dbReference type="NCBI Taxonomy" id="300843"/>
    <lineage>
        <taxon>Eukaryota</taxon>
        <taxon>Viridiplantae</taxon>
        <taxon>Streptophyta</taxon>
        <taxon>Embryophyta</taxon>
        <taxon>Tracheophyta</taxon>
        <taxon>Spermatophyta</taxon>
        <taxon>Magnoliopsida</taxon>
        <taxon>eudicotyledons</taxon>
        <taxon>Gunneridae</taxon>
        <taxon>Pentapetalae</taxon>
        <taxon>asterids</taxon>
        <taxon>lamiids</taxon>
        <taxon>Lamiales</taxon>
        <taxon>Pedaliaceae</taxon>
        <taxon>Sesamum</taxon>
    </lineage>
</organism>
<dbReference type="GO" id="GO:0016787">
    <property type="term" value="F:hydrolase activity"/>
    <property type="evidence" value="ECO:0007669"/>
    <property type="project" value="UniProtKB-KW"/>
</dbReference>
<accession>A0AAW2SJF6</accession>
<dbReference type="InterPro" id="IPR041373">
    <property type="entry name" value="RT_RNaseH"/>
</dbReference>
<keyword evidence="5" id="KW-0378">Hydrolase</keyword>
<keyword evidence="1" id="KW-0808">Transferase</keyword>
<dbReference type="GO" id="GO:0004519">
    <property type="term" value="F:endonuclease activity"/>
    <property type="evidence" value="ECO:0007669"/>
    <property type="project" value="UniProtKB-KW"/>
</dbReference>
<evidence type="ECO:0000256" key="3">
    <source>
        <dbReference type="ARBA" id="ARBA00022722"/>
    </source>
</evidence>
<dbReference type="InterPro" id="IPR043502">
    <property type="entry name" value="DNA/RNA_pol_sf"/>
</dbReference>
<dbReference type="AlphaFoldDB" id="A0AAW2SJF6"/>
<dbReference type="Gene3D" id="1.10.340.70">
    <property type="match status" value="1"/>
</dbReference>
<evidence type="ECO:0000256" key="4">
    <source>
        <dbReference type="ARBA" id="ARBA00022759"/>
    </source>
</evidence>
<reference evidence="8" key="1">
    <citation type="submission" date="2020-06" db="EMBL/GenBank/DDBJ databases">
        <authorList>
            <person name="Li T."/>
            <person name="Hu X."/>
            <person name="Zhang T."/>
            <person name="Song X."/>
            <person name="Zhang H."/>
            <person name="Dai N."/>
            <person name="Sheng W."/>
            <person name="Hou X."/>
            <person name="Wei L."/>
        </authorList>
    </citation>
    <scope>NUCLEOTIDE SEQUENCE</scope>
    <source>
        <strain evidence="8">G02</strain>
        <tissue evidence="8">Leaf</tissue>
    </source>
</reference>
<keyword evidence="4" id="KW-0255">Endonuclease</keyword>
<evidence type="ECO:0000256" key="5">
    <source>
        <dbReference type="ARBA" id="ARBA00022801"/>
    </source>
</evidence>
<keyword evidence="6" id="KW-0695">RNA-directed DNA polymerase</keyword>
<dbReference type="SUPFAM" id="SSF56672">
    <property type="entry name" value="DNA/RNA polymerases"/>
    <property type="match status" value="1"/>
</dbReference>
<dbReference type="InterPro" id="IPR050951">
    <property type="entry name" value="Retrovirus_Pol_polyprotein"/>
</dbReference>
<dbReference type="InterPro" id="IPR043128">
    <property type="entry name" value="Rev_trsase/Diguanyl_cyclase"/>
</dbReference>
<evidence type="ECO:0000256" key="1">
    <source>
        <dbReference type="ARBA" id="ARBA00022679"/>
    </source>
</evidence>
<evidence type="ECO:0000256" key="6">
    <source>
        <dbReference type="ARBA" id="ARBA00022918"/>
    </source>
</evidence>
<sequence>MKPPARAPYRMSQPELVELRKQLKEMLESGIIKLAKSPYRAPVLFQKKADGSLRMCCDYGALNKINVKNKCPIPLVADCFDRLSRAKYFTKMDLRSGYWQVRIKEGDEAKTTVVTRYGAFEFLVMPFGLTNAPATFSTMMNQVLHGFLDEFVVVYLDDIVVYSKTLAEHVDHLRQVLTRLREHELYAKTFCEGLLRDSTAYDGLIEEDGDLGLDAPMPSSLRQLEESDGDRSCVGFTRYVKTVHGGDRCFKLHIRRVLMQDGHPVAFESRKLKDVERCYSMHEKELLAEVHCLRLWRHYLLGSPFVVKTDNTAVSHFMSQPKLTSRQARWQELLSEFHFVLEHRAGSSNHVADTLSRRADLATLGSVAALSSSAVATSIRDRARELLSGDPAVQDLVHLVEQGKARQFWLEEGLLMTKENRLYVPKAGNLRKSLISECHDTFWAGHPGEERTYALVQRAYYWPHMRDDVEAYICTCLICQQDKTDHQKKAGGRLMFHHHCGRPFIKICHFYRCPKTRYSGSSLLQACCQYWGKAEGHR</sequence>
<dbReference type="Gene3D" id="3.10.10.10">
    <property type="entry name" value="HIV Type 1 Reverse Transcriptase, subunit A, domain 1"/>
    <property type="match status" value="1"/>
</dbReference>
<evidence type="ECO:0000259" key="7">
    <source>
        <dbReference type="PROSITE" id="PS50878"/>
    </source>
</evidence>
<dbReference type="InterPro" id="IPR041588">
    <property type="entry name" value="Integrase_H2C2"/>
</dbReference>
<dbReference type="GO" id="GO:0003964">
    <property type="term" value="F:RNA-directed DNA polymerase activity"/>
    <property type="evidence" value="ECO:0007669"/>
    <property type="project" value="UniProtKB-KW"/>
</dbReference>
<dbReference type="PROSITE" id="PS50878">
    <property type="entry name" value="RT_POL"/>
    <property type="match status" value="1"/>
</dbReference>
<dbReference type="PANTHER" id="PTHR37984">
    <property type="entry name" value="PROTEIN CBG26694"/>
    <property type="match status" value="1"/>
</dbReference>
<reference evidence="8" key="2">
    <citation type="journal article" date="2024" name="Plant">
        <title>Genomic evolution and insights into agronomic trait innovations of Sesamum species.</title>
        <authorList>
            <person name="Miao H."/>
            <person name="Wang L."/>
            <person name="Qu L."/>
            <person name="Liu H."/>
            <person name="Sun Y."/>
            <person name="Le M."/>
            <person name="Wang Q."/>
            <person name="Wei S."/>
            <person name="Zheng Y."/>
            <person name="Lin W."/>
            <person name="Duan Y."/>
            <person name="Cao H."/>
            <person name="Xiong S."/>
            <person name="Wang X."/>
            <person name="Wei L."/>
            <person name="Li C."/>
            <person name="Ma Q."/>
            <person name="Ju M."/>
            <person name="Zhao R."/>
            <person name="Li G."/>
            <person name="Mu C."/>
            <person name="Tian Q."/>
            <person name="Mei H."/>
            <person name="Zhang T."/>
            <person name="Gao T."/>
            <person name="Zhang H."/>
        </authorList>
    </citation>
    <scope>NUCLEOTIDE SEQUENCE</scope>
    <source>
        <strain evidence="8">G02</strain>
    </source>
</reference>
<dbReference type="Gene3D" id="3.30.70.270">
    <property type="match status" value="1"/>
</dbReference>